<dbReference type="Proteomes" id="UP000002274">
    <property type="component" value="Chromosome"/>
</dbReference>
<dbReference type="AlphaFoldDB" id="A2C8L8"/>
<reference evidence="6 7" key="1">
    <citation type="journal article" date="2007" name="PLoS Genet.">
        <title>Patterns and implications of gene gain and loss in the evolution of Prochlorococcus.</title>
        <authorList>
            <person name="Kettler G.C."/>
            <person name="Martiny A.C."/>
            <person name="Huang K."/>
            <person name="Zucker J."/>
            <person name="Coleman M.L."/>
            <person name="Rodrigue S."/>
            <person name="Chen F."/>
            <person name="Lapidus A."/>
            <person name="Ferriera S."/>
            <person name="Johnson J."/>
            <person name="Steglich C."/>
            <person name="Church G.M."/>
            <person name="Richardson P."/>
            <person name="Chisholm S.W."/>
        </authorList>
    </citation>
    <scope>NUCLEOTIDE SEQUENCE [LARGE SCALE GENOMIC DNA]</scope>
    <source>
        <strain evidence="6 7">MIT 9303</strain>
    </source>
</reference>
<dbReference type="PANTHER" id="PTHR33447">
    <property type="entry name" value="GLUTATHIONE GAMMA-GLUTAMYLCYSTEINYLTRANSFERASE"/>
    <property type="match status" value="1"/>
</dbReference>
<dbReference type="PROSITE" id="PS51443">
    <property type="entry name" value="PCS"/>
    <property type="match status" value="1"/>
</dbReference>
<dbReference type="SUPFAM" id="SSF54001">
    <property type="entry name" value="Cysteine proteinases"/>
    <property type="match status" value="1"/>
</dbReference>
<dbReference type="STRING" id="59922.P9303_10791"/>
<evidence type="ECO:0000259" key="5">
    <source>
        <dbReference type="PROSITE" id="PS51443"/>
    </source>
</evidence>
<dbReference type="InterPro" id="IPR038156">
    <property type="entry name" value="PCS_N_sf"/>
</dbReference>
<dbReference type="GO" id="GO:0046938">
    <property type="term" value="P:phytochelatin biosynthetic process"/>
    <property type="evidence" value="ECO:0007669"/>
    <property type="project" value="InterPro"/>
</dbReference>
<dbReference type="MEROPS" id="C83.001"/>
<feature type="domain" description="Peptidase C83" evidence="5">
    <location>
        <begin position="29"/>
        <end position="249"/>
    </location>
</feature>
<protein>
    <recommendedName>
        <fullName evidence="1">glutathione gamma-glutamylcysteinyltransferase</fullName>
        <ecNumber evidence="1">2.3.2.15</ecNumber>
    </recommendedName>
</protein>
<evidence type="ECO:0000313" key="7">
    <source>
        <dbReference type="Proteomes" id="UP000002274"/>
    </source>
</evidence>
<keyword evidence="3" id="KW-0808">Transferase</keyword>
<dbReference type="InterPro" id="IPR040409">
    <property type="entry name" value="PCS-like"/>
</dbReference>
<dbReference type="EMBL" id="CP000554">
    <property type="protein sequence ID" value="ABM77828.1"/>
    <property type="molecule type" value="Genomic_DNA"/>
</dbReference>
<evidence type="ECO:0000256" key="4">
    <source>
        <dbReference type="ARBA" id="ARBA00022723"/>
    </source>
</evidence>
<dbReference type="InterPro" id="IPR038765">
    <property type="entry name" value="Papain-like_cys_pep_sf"/>
</dbReference>
<dbReference type="GO" id="GO:0010038">
    <property type="term" value="P:response to metal ion"/>
    <property type="evidence" value="ECO:0007669"/>
    <property type="project" value="InterPro"/>
</dbReference>
<dbReference type="InterPro" id="IPR007719">
    <property type="entry name" value="PCS_N"/>
</dbReference>
<keyword evidence="2" id="KW-0104">Cadmium</keyword>
<organism evidence="6 7">
    <name type="scientific">Prochlorococcus marinus (strain MIT 9303)</name>
    <dbReference type="NCBI Taxonomy" id="59922"/>
    <lineage>
        <taxon>Bacteria</taxon>
        <taxon>Bacillati</taxon>
        <taxon>Cyanobacteriota</taxon>
        <taxon>Cyanophyceae</taxon>
        <taxon>Synechococcales</taxon>
        <taxon>Prochlorococcaceae</taxon>
        <taxon>Prochlorococcus</taxon>
    </lineage>
</organism>
<dbReference type="HOGENOM" id="CLU_037385_0_0_3"/>
<dbReference type="GO" id="GO:0016756">
    <property type="term" value="F:glutathione gamma-glutamylcysteinyltransferase activity"/>
    <property type="evidence" value="ECO:0007669"/>
    <property type="project" value="UniProtKB-EC"/>
</dbReference>
<proteinExistence type="predicted"/>
<evidence type="ECO:0000256" key="1">
    <source>
        <dbReference type="ARBA" id="ARBA00012468"/>
    </source>
</evidence>
<accession>A2C8L8</accession>
<dbReference type="PANTHER" id="PTHR33447:SF20">
    <property type="entry name" value="GLUTATHIONE GAMMA-GLUTAMYLCYSTEINYLTRANSFERASE"/>
    <property type="match status" value="1"/>
</dbReference>
<gene>
    <name evidence="6" type="ordered locus">P9303_10791</name>
</gene>
<dbReference type="GO" id="GO:0046872">
    <property type="term" value="F:metal ion binding"/>
    <property type="evidence" value="ECO:0007669"/>
    <property type="project" value="UniProtKB-KW"/>
</dbReference>
<dbReference type="EC" id="2.3.2.15" evidence="1"/>
<dbReference type="Gene3D" id="3.90.70.30">
    <property type="entry name" value="Phytochelatin synthase, N-terminal domain"/>
    <property type="match status" value="1"/>
</dbReference>
<dbReference type="KEGG" id="pmf:P9303_10791"/>
<name>A2C8L8_PROM3</name>
<evidence type="ECO:0000256" key="3">
    <source>
        <dbReference type="ARBA" id="ARBA00022679"/>
    </source>
</evidence>
<evidence type="ECO:0000313" key="6">
    <source>
        <dbReference type="EMBL" id="ABM77828.1"/>
    </source>
</evidence>
<sequence length="249" mass="27650">MVFNPAQKYKTAKHFIWITSPRISLLSFALIVSPWSNPALAEKLVPITTSEGMVLLQTSKSVSDYGSLMEAFLTQANLAYCGVASAVMVLNSLAIPAPPVDGFRNYHFWTQDNIFDSDSSQLVISPAKIKRQGMTLQEVQNLLSHHGVSSKRLHGDILSLSAFRSLLKTNLDDSSDRLIVNYDRRVIGQKGGGHFSPLAAYDAITDKVLILDVARYRYPSVWVKTHDLWRAMRTLDGISGLKRGILSIE</sequence>
<dbReference type="BioCyc" id="PMAR59922:G1G80-958-MONOMER"/>
<keyword evidence="4" id="KW-0479">Metal-binding</keyword>
<evidence type="ECO:0000256" key="2">
    <source>
        <dbReference type="ARBA" id="ARBA00022539"/>
    </source>
</evidence>
<dbReference type="Pfam" id="PF05023">
    <property type="entry name" value="Phytochelatin"/>
    <property type="match status" value="1"/>
</dbReference>
<dbReference type="RefSeq" id="WP_011825731.1">
    <property type="nucleotide sequence ID" value="NC_008820.1"/>
</dbReference>